<feature type="region of interest" description="Disordered" evidence="1">
    <location>
        <begin position="572"/>
        <end position="610"/>
    </location>
</feature>
<feature type="compositionally biased region" description="Low complexity" evidence="1">
    <location>
        <begin position="249"/>
        <end position="274"/>
    </location>
</feature>
<feature type="region of interest" description="Disordered" evidence="1">
    <location>
        <begin position="1"/>
        <end position="31"/>
    </location>
</feature>
<dbReference type="EMBL" id="JAWDJO010000039">
    <property type="protein sequence ID" value="KAL1897823.1"/>
    <property type="molecule type" value="Genomic_DNA"/>
</dbReference>
<accession>A0ABR3ZDE3</accession>
<feature type="compositionally biased region" description="Basic and acidic residues" evidence="1">
    <location>
        <begin position="394"/>
        <end position="406"/>
    </location>
</feature>
<sequence length="754" mass="83827">MIPTKKSTRATSGPNDLAFDGNDHASFPDLNDLSQASKFSRLGLPSDEAMDEFEHMRTSTVPSDGLTNTALRSEMDGFMLSDNMEGSIIPSSPPMQASHNNYGELPPHPSSIQGEILDDVLPSSMFPMEDSDSQKTRRARNLSEELPVLKLTGQNSLEKIETLEQPHDDNISVFVLSSTGESEDDGEYKRPKSVQMEFDSLPRRPSSTASKYGGSRRPSLSLDKIDDKITIADLVKTAIENNSAKITQPSTSNSKSIPSSTSKSKKTINNAASKPKPPTSPRKTNIKACTQSPGKNQPLNAFKVNKRRRKQANPKIPPFPEMESDSDRPGVFEKEVANPATKDQPIFARDESELSEPKVPTLSRRPSSVRVDEDGSPIPVFPENTGSTVAEIFQNKEIKHQQDAKKQQLPVRRSTRIKRTSAKAAAALSPSAKITKPSKSPPKQKSPQHTDKAALSGILRDETPLIAYPEAKQKEYIVSTSSYDTQQTSPQVNTEYETTKHMAGNLVEMDTSPDHQRNDHKLKPASEIPEAFALRPAGKYRISIPSYIPDGLVQGQEPLDLREEITRQIKQREEQKRQGLRLNETDHGGDEQEDSAQPCIKRQASGDQQSPLVNALTQTTCNILKYVHGQEGIMNKVINEYRQNTTMLVQKTRELHLKEAEEFRLRLEDNHEAFLTMCNSKLKMIQQSKKETLEQQSQSVQNMQTSFDNLNSVMHRAVKAIKKLEGSLGDSGNEGKVDIEDIKRGVSNIIDEVE</sequence>
<feature type="region of interest" description="Disordered" evidence="1">
    <location>
        <begin position="241"/>
        <end position="457"/>
    </location>
</feature>
<feature type="compositionally biased region" description="Basic and acidic residues" evidence="1">
    <location>
        <begin position="572"/>
        <end position="590"/>
    </location>
</feature>
<evidence type="ECO:0000313" key="2">
    <source>
        <dbReference type="EMBL" id="KAL1897823.1"/>
    </source>
</evidence>
<evidence type="ECO:0000256" key="1">
    <source>
        <dbReference type="SAM" id="MobiDB-lite"/>
    </source>
</evidence>
<dbReference type="Proteomes" id="UP001583280">
    <property type="component" value="Unassembled WGS sequence"/>
</dbReference>
<feature type="compositionally biased region" description="Low complexity" evidence="1">
    <location>
        <begin position="422"/>
        <end position="447"/>
    </location>
</feature>
<name>A0ABR3ZDE3_9PEZI</name>
<organism evidence="2 3">
    <name type="scientific">Ceratocystis pirilliformis</name>
    <dbReference type="NCBI Taxonomy" id="259994"/>
    <lineage>
        <taxon>Eukaryota</taxon>
        <taxon>Fungi</taxon>
        <taxon>Dikarya</taxon>
        <taxon>Ascomycota</taxon>
        <taxon>Pezizomycotina</taxon>
        <taxon>Sordariomycetes</taxon>
        <taxon>Hypocreomycetidae</taxon>
        <taxon>Microascales</taxon>
        <taxon>Ceratocystidaceae</taxon>
        <taxon>Ceratocystis</taxon>
    </lineage>
</organism>
<protein>
    <submittedName>
        <fullName evidence="2">Uncharacterized protein</fullName>
    </submittedName>
</protein>
<reference evidence="2 3" key="1">
    <citation type="journal article" date="2024" name="IMA Fungus">
        <title>IMA Genome - F19 : A genome assembly and annotation guide to empower mycologists, including annotated draft genome sequences of Ceratocystis pirilliformis, Diaporthe australafricana, Fusarium ophioides, Paecilomyces lecythidis, and Sporothrix stenoceras.</title>
        <authorList>
            <person name="Aylward J."/>
            <person name="Wilson A.M."/>
            <person name="Visagie C.M."/>
            <person name="Spraker J."/>
            <person name="Barnes I."/>
            <person name="Buitendag C."/>
            <person name="Ceriani C."/>
            <person name="Del Mar Angel L."/>
            <person name="du Plessis D."/>
            <person name="Fuchs T."/>
            <person name="Gasser K."/>
            <person name="Kramer D."/>
            <person name="Li W."/>
            <person name="Munsamy K."/>
            <person name="Piso A."/>
            <person name="Price J.L."/>
            <person name="Sonnekus B."/>
            <person name="Thomas C."/>
            <person name="van der Nest A."/>
            <person name="van Dijk A."/>
            <person name="van Heerden A."/>
            <person name="van Vuuren N."/>
            <person name="Yilmaz N."/>
            <person name="Duong T.A."/>
            <person name="van der Merwe N.A."/>
            <person name="Wingfield M.J."/>
            <person name="Wingfield B.D."/>
        </authorList>
    </citation>
    <scope>NUCLEOTIDE SEQUENCE [LARGE SCALE GENOMIC DNA]</scope>
    <source>
        <strain evidence="2 3">CMW 12675</strain>
    </source>
</reference>
<gene>
    <name evidence="2" type="ORF">Cpir12675_002168</name>
</gene>
<evidence type="ECO:0000313" key="3">
    <source>
        <dbReference type="Proteomes" id="UP001583280"/>
    </source>
</evidence>
<keyword evidence="3" id="KW-1185">Reference proteome</keyword>
<feature type="region of interest" description="Disordered" evidence="1">
    <location>
        <begin position="179"/>
        <end position="221"/>
    </location>
</feature>
<feature type="compositionally biased region" description="Polar residues" evidence="1">
    <location>
        <begin position="287"/>
        <end position="299"/>
    </location>
</feature>
<feature type="compositionally biased region" description="Basic and acidic residues" evidence="1">
    <location>
        <begin position="325"/>
        <end position="336"/>
    </location>
</feature>
<proteinExistence type="predicted"/>
<comment type="caution">
    <text evidence="2">The sequence shown here is derived from an EMBL/GenBank/DDBJ whole genome shotgun (WGS) entry which is preliminary data.</text>
</comment>